<gene>
    <name evidence="2" type="ORF">UFOPK4057_00283</name>
</gene>
<accession>A0A6J7P6S7</accession>
<feature type="region of interest" description="Disordered" evidence="1">
    <location>
        <begin position="1"/>
        <end position="37"/>
    </location>
</feature>
<evidence type="ECO:0000256" key="1">
    <source>
        <dbReference type="SAM" id="MobiDB-lite"/>
    </source>
</evidence>
<dbReference type="AlphaFoldDB" id="A0A6J7P6S7"/>
<dbReference type="EMBL" id="CAFBPC010000044">
    <property type="protein sequence ID" value="CAB5000648.1"/>
    <property type="molecule type" value="Genomic_DNA"/>
</dbReference>
<feature type="compositionally biased region" description="Low complexity" evidence="1">
    <location>
        <begin position="24"/>
        <end position="35"/>
    </location>
</feature>
<reference evidence="2" key="1">
    <citation type="submission" date="2020-05" db="EMBL/GenBank/DDBJ databases">
        <authorList>
            <person name="Chiriac C."/>
            <person name="Salcher M."/>
            <person name="Ghai R."/>
            <person name="Kavagutti S V."/>
        </authorList>
    </citation>
    <scope>NUCLEOTIDE SEQUENCE</scope>
</reference>
<protein>
    <submittedName>
        <fullName evidence="2">Unannotated protein</fullName>
    </submittedName>
</protein>
<evidence type="ECO:0000313" key="2">
    <source>
        <dbReference type="EMBL" id="CAB5000648.1"/>
    </source>
</evidence>
<sequence length="102" mass="11158">MSLPSAMVLSAPSSVDDESLPPHAATTSDNAATAASKRELRAMSDSFGSALYWAGTTLDHETQRATNYFWDKKQGSEGEFEGVALFGDDGRQYSYKWNVDRT</sequence>
<proteinExistence type="predicted"/>
<organism evidence="2">
    <name type="scientific">freshwater metagenome</name>
    <dbReference type="NCBI Taxonomy" id="449393"/>
    <lineage>
        <taxon>unclassified sequences</taxon>
        <taxon>metagenomes</taxon>
        <taxon>ecological metagenomes</taxon>
    </lineage>
</organism>
<name>A0A6J7P6S7_9ZZZZ</name>